<sequence>MKALNPGNATSSIAFQPNTKGEIDAAGFKAFARALPGIGDIGIVPAKSVPGYQMQYWHQYLASGCQAGMQYLERNIEKRADPRSLLPEARSLIVILCPYRPPLGTKTNPHIALYAQGKDYHKIVKDKLFLLASSLPPAAFRAFCDTAPLLEKYWAWQAGLGYIGRNTLLIHPVFGSFCFIGILLSQHSFDQYDHALPDSGRPILSPDANLEPNRTSLSYTPDRPGLRDKPVRPAPSFETKAADSPAASPKANSLHPCINCHRCVQACPGHALNPGLDARRCFSYLTIEHKGERPPISGPYWFGCDICQNVCPVNRSVTETEAAENPALQIQGTFDPDFLPLPAITNLSPAGIAKMTQEKFDILFKESALQRAGIDGLKKNIQAWKTWHT</sequence>
<dbReference type="InterPro" id="IPR004453">
    <property type="entry name" value="QueG"/>
</dbReference>
<evidence type="ECO:0000256" key="2">
    <source>
        <dbReference type="ARBA" id="ARBA00022490"/>
    </source>
</evidence>
<evidence type="ECO:0000256" key="7">
    <source>
        <dbReference type="ARBA" id="ARBA00023004"/>
    </source>
</evidence>
<keyword evidence="2" id="KW-0963">Cytoplasm</keyword>
<comment type="caution">
    <text evidence="11">The sequence shown here is derived from an EMBL/GenBank/DDBJ whole genome shotgun (WGS) entry which is preliminary data.</text>
</comment>
<keyword evidence="4" id="KW-0479">Metal-binding</keyword>
<reference evidence="11" key="1">
    <citation type="submission" date="2020-10" db="EMBL/GenBank/DDBJ databases">
        <authorList>
            <person name="Gilroy R."/>
        </authorList>
    </citation>
    <scope>NUCLEOTIDE SEQUENCE</scope>
    <source>
        <strain evidence="11">2889</strain>
    </source>
</reference>
<evidence type="ECO:0000256" key="9">
    <source>
        <dbReference type="SAM" id="MobiDB-lite"/>
    </source>
</evidence>
<evidence type="ECO:0000256" key="8">
    <source>
        <dbReference type="ARBA" id="ARBA00023014"/>
    </source>
</evidence>
<dbReference type="GO" id="GO:0052693">
    <property type="term" value="F:epoxyqueuosine reductase activity"/>
    <property type="evidence" value="ECO:0007669"/>
    <property type="project" value="TreeGrafter"/>
</dbReference>
<dbReference type="Pfam" id="PF13484">
    <property type="entry name" value="Fer4_16"/>
    <property type="match status" value="1"/>
</dbReference>
<gene>
    <name evidence="11" type="ORF">IAB08_09525</name>
</gene>
<dbReference type="GO" id="GO:0051539">
    <property type="term" value="F:4 iron, 4 sulfur cluster binding"/>
    <property type="evidence" value="ECO:0007669"/>
    <property type="project" value="UniProtKB-KW"/>
</dbReference>
<evidence type="ECO:0000313" key="12">
    <source>
        <dbReference type="Proteomes" id="UP000823612"/>
    </source>
</evidence>
<dbReference type="PROSITE" id="PS00198">
    <property type="entry name" value="4FE4S_FER_1"/>
    <property type="match status" value="1"/>
</dbReference>
<keyword evidence="6" id="KW-0560">Oxidoreductase</keyword>
<dbReference type="EMBL" id="JADIMZ010000144">
    <property type="protein sequence ID" value="MBO8433510.1"/>
    <property type="molecule type" value="Genomic_DNA"/>
</dbReference>
<dbReference type="GO" id="GO:0008616">
    <property type="term" value="P:tRNA queuosine(34) biosynthetic process"/>
    <property type="evidence" value="ECO:0007669"/>
    <property type="project" value="UniProtKB-KW"/>
</dbReference>
<dbReference type="PANTHER" id="PTHR30002">
    <property type="entry name" value="EPOXYQUEUOSINE REDUCTASE"/>
    <property type="match status" value="1"/>
</dbReference>
<evidence type="ECO:0000256" key="4">
    <source>
        <dbReference type="ARBA" id="ARBA00022723"/>
    </source>
</evidence>
<evidence type="ECO:0000259" key="10">
    <source>
        <dbReference type="PROSITE" id="PS51379"/>
    </source>
</evidence>
<evidence type="ECO:0000256" key="6">
    <source>
        <dbReference type="ARBA" id="ARBA00023002"/>
    </source>
</evidence>
<protein>
    <submittedName>
        <fullName evidence="11">DUF1730 domain-containing protein</fullName>
    </submittedName>
</protein>
<dbReference type="GO" id="GO:0046872">
    <property type="term" value="F:metal ion binding"/>
    <property type="evidence" value="ECO:0007669"/>
    <property type="project" value="UniProtKB-KW"/>
</dbReference>
<evidence type="ECO:0000313" key="11">
    <source>
        <dbReference type="EMBL" id="MBO8433510.1"/>
    </source>
</evidence>
<reference evidence="11" key="2">
    <citation type="journal article" date="2021" name="PeerJ">
        <title>Extensive microbial diversity within the chicken gut microbiome revealed by metagenomics and culture.</title>
        <authorList>
            <person name="Gilroy R."/>
            <person name="Ravi A."/>
            <person name="Getino M."/>
            <person name="Pursley I."/>
            <person name="Horton D.L."/>
            <person name="Alikhan N.F."/>
            <person name="Baker D."/>
            <person name="Gharbi K."/>
            <person name="Hall N."/>
            <person name="Watson M."/>
            <person name="Adriaenssens E.M."/>
            <person name="Foster-Nyarko E."/>
            <person name="Jarju S."/>
            <person name="Secka A."/>
            <person name="Antonio M."/>
            <person name="Oren A."/>
            <person name="Chaudhuri R.R."/>
            <person name="La Ragione R."/>
            <person name="Hildebrand F."/>
            <person name="Pallen M.J."/>
        </authorList>
    </citation>
    <scope>NUCLEOTIDE SEQUENCE</scope>
    <source>
        <strain evidence="11">2889</strain>
    </source>
</reference>
<keyword evidence="3" id="KW-0819">tRNA processing</keyword>
<organism evidence="11 12">
    <name type="scientific">Candidatus Pullibacteroides excrementavium</name>
    <dbReference type="NCBI Taxonomy" id="2840905"/>
    <lineage>
        <taxon>Bacteria</taxon>
        <taxon>Pseudomonadati</taxon>
        <taxon>Bacteroidota</taxon>
        <taxon>Bacteroidia</taxon>
        <taxon>Bacteroidales</taxon>
        <taxon>Candidatus Pullibacteroides</taxon>
    </lineage>
</organism>
<proteinExistence type="predicted"/>
<keyword evidence="5" id="KW-0671">Queuosine biosynthesis</keyword>
<dbReference type="InterPro" id="IPR013542">
    <property type="entry name" value="QueG_DUF1730"/>
</dbReference>
<dbReference type="InterPro" id="IPR017896">
    <property type="entry name" value="4Fe4S_Fe-S-bd"/>
</dbReference>
<dbReference type="Pfam" id="PF08331">
    <property type="entry name" value="QueG_DUF1730"/>
    <property type="match status" value="1"/>
</dbReference>
<dbReference type="PROSITE" id="PS51379">
    <property type="entry name" value="4FE4S_FER_2"/>
    <property type="match status" value="1"/>
</dbReference>
<keyword evidence="8" id="KW-0411">Iron-sulfur</keyword>
<name>A0A9D9DWM8_9BACT</name>
<evidence type="ECO:0000256" key="1">
    <source>
        <dbReference type="ARBA" id="ARBA00022485"/>
    </source>
</evidence>
<dbReference type="InterPro" id="IPR017900">
    <property type="entry name" value="4Fe4S_Fe_S_CS"/>
</dbReference>
<dbReference type="SUPFAM" id="SSF46548">
    <property type="entry name" value="alpha-helical ferredoxin"/>
    <property type="match status" value="1"/>
</dbReference>
<keyword evidence="1" id="KW-0004">4Fe-4S</keyword>
<feature type="domain" description="4Fe-4S ferredoxin-type" evidence="10">
    <location>
        <begin position="247"/>
        <end position="277"/>
    </location>
</feature>
<keyword evidence="7" id="KW-0408">Iron</keyword>
<evidence type="ECO:0000256" key="5">
    <source>
        <dbReference type="ARBA" id="ARBA00022785"/>
    </source>
</evidence>
<evidence type="ECO:0000256" key="3">
    <source>
        <dbReference type="ARBA" id="ARBA00022694"/>
    </source>
</evidence>
<dbReference type="AlphaFoldDB" id="A0A9D9DWM8"/>
<dbReference type="Proteomes" id="UP000823612">
    <property type="component" value="Unassembled WGS sequence"/>
</dbReference>
<feature type="region of interest" description="Disordered" evidence="9">
    <location>
        <begin position="203"/>
        <end position="248"/>
    </location>
</feature>
<dbReference type="Gene3D" id="3.30.70.20">
    <property type="match status" value="1"/>
</dbReference>
<accession>A0A9D9DWM8</accession>
<dbReference type="PANTHER" id="PTHR30002:SF4">
    <property type="entry name" value="EPOXYQUEUOSINE REDUCTASE"/>
    <property type="match status" value="1"/>
</dbReference>